<dbReference type="Proteomes" id="UP000265520">
    <property type="component" value="Unassembled WGS sequence"/>
</dbReference>
<feature type="region of interest" description="Disordered" evidence="1">
    <location>
        <begin position="60"/>
        <end position="95"/>
    </location>
</feature>
<accession>A0A392REL7</accession>
<feature type="non-terminal residue" evidence="2">
    <location>
        <position position="1"/>
    </location>
</feature>
<feature type="compositionally biased region" description="Polar residues" evidence="1">
    <location>
        <begin position="76"/>
        <end position="88"/>
    </location>
</feature>
<evidence type="ECO:0000256" key="1">
    <source>
        <dbReference type="SAM" id="MobiDB-lite"/>
    </source>
</evidence>
<protein>
    <submittedName>
        <fullName evidence="2">Uncharacterized protein</fullName>
    </submittedName>
</protein>
<comment type="caution">
    <text evidence="2">The sequence shown here is derived from an EMBL/GenBank/DDBJ whole genome shotgun (WGS) entry which is preliminary data.</text>
</comment>
<evidence type="ECO:0000313" key="2">
    <source>
        <dbReference type="EMBL" id="MCI34689.1"/>
    </source>
</evidence>
<dbReference type="EMBL" id="LXQA010216227">
    <property type="protein sequence ID" value="MCI34689.1"/>
    <property type="molecule type" value="Genomic_DNA"/>
</dbReference>
<evidence type="ECO:0000313" key="3">
    <source>
        <dbReference type="Proteomes" id="UP000265520"/>
    </source>
</evidence>
<keyword evidence="3" id="KW-1185">Reference proteome</keyword>
<reference evidence="2 3" key="1">
    <citation type="journal article" date="2018" name="Front. Plant Sci.">
        <title>Red Clover (Trifolium pratense) and Zigzag Clover (T. medium) - A Picture of Genomic Similarities and Differences.</title>
        <authorList>
            <person name="Dluhosova J."/>
            <person name="Istvanek J."/>
            <person name="Nedelnik J."/>
            <person name="Repkova J."/>
        </authorList>
    </citation>
    <scope>NUCLEOTIDE SEQUENCE [LARGE SCALE GENOMIC DNA]</scope>
    <source>
        <strain evidence="3">cv. 10/8</strain>
        <tissue evidence="2">Leaf</tissue>
    </source>
</reference>
<dbReference type="AlphaFoldDB" id="A0A392REL7"/>
<proteinExistence type="predicted"/>
<sequence length="135" mass="14819">NKLEVEVPTINEEKTPAQVELQGTPVIEALNTGDISPFISQTTSQGPPQNMAQHDAIIADAPDAERESNLNLEGAHSTNDDQQPPQVSQEDKALSQLQVPIMSGQPGLRIRLLMTALQFQNLFPASIFQQRFFEA</sequence>
<name>A0A392REL7_9FABA</name>
<organism evidence="2 3">
    <name type="scientific">Trifolium medium</name>
    <dbReference type="NCBI Taxonomy" id="97028"/>
    <lineage>
        <taxon>Eukaryota</taxon>
        <taxon>Viridiplantae</taxon>
        <taxon>Streptophyta</taxon>
        <taxon>Embryophyta</taxon>
        <taxon>Tracheophyta</taxon>
        <taxon>Spermatophyta</taxon>
        <taxon>Magnoliopsida</taxon>
        <taxon>eudicotyledons</taxon>
        <taxon>Gunneridae</taxon>
        <taxon>Pentapetalae</taxon>
        <taxon>rosids</taxon>
        <taxon>fabids</taxon>
        <taxon>Fabales</taxon>
        <taxon>Fabaceae</taxon>
        <taxon>Papilionoideae</taxon>
        <taxon>50 kb inversion clade</taxon>
        <taxon>NPAAA clade</taxon>
        <taxon>Hologalegina</taxon>
        <taxon>IRL clade</taxon>
        <taxon>Trifolieae</taxon>
        <taxon>Trifolium</taxon>
    </lineage>
</organism>